<dbReference type="EMBL" id="KN822963">
    <property type="protein sequence ID" value="KIO31442.1"/>
    <property type="molecule type" value="Genomic_DNA"/>
</dbReference>
<dbReference type="Proteomes" id="UP000054248">
    <property type="component" value="Unassembled WGS sequence"/>
</dbReference>
<name>A0A0C3MCG4_9AGAM</name>
<dbReference type="AlphaFoldDB" id="A0A0C3MCG4"/>
<sequence>MPRANNAANRKLRQNALCCSITFANTRYEFQLEEHHVVSLKNGVINDPTVVNFHVASIGNRYAESCDRRSRPVFILPGTCFTEWRKAKPRNARLELANNYDIFKSDHIAFPFYWDPQGRWLLIILAGFGQLLGHEDPTTTKPEDLDFTFIIINAQHSESKPQYTALARSLRDFTTALLRLQLDAHHAAIQSAKVVVPLVSAAAAHQSWL</sequence>
<dbReference type="OrthoDB" id="3222104at2759"/>
<protein>
    <submittedName>
        <fullName evidence="1">Uncharacterized protein</fullName>
    </submittedName>
</protein>
<evidence type="ECO:0000313" key="2">
    <source>
        <dbReference type="Proteomes" id="UP000054248"/>
    </source>
</evidence>
<accession>A0A0C3MCG4</accession>
<proteinExistence type="predicted"/>
<dbReference type="HOGENOM" id="CLU_1316262_0_0_1"/>
<reference evidence="1 2" key="1">
    <citation type="submission" date="2014-04" db="EMBL/GenBank/DDBJ databases">
        <authorList>
            <consortium name="DOE Joint Genome Institute"/>
            <person name="Kuo A."/>
            <person name="Girlanda M."/>
            <person name="Perotto S."/>
            <person name="Kohler A."/>
            <person name="Nagy L.G."/>
            <person name="Floudas D."/>
            <person name="Copeland A."/>
            <person name="Barry K.W."/>
            <person name="Cichocki N."/>
            <person name="Veneault-Fourrey C."/>
            <person name="LaButti K."/>
            <person name="Lindquist E.A."/>
            <person name="Lipzen A."/>
            <person name="Lundell T."/>
            <person name="Morin E."/>
            <person name="Murat C."/>
            <person name="Sun H."/>
            <person name="Tunlid A."/>
            <person name="Henrissat B."/>
            <person name="Grigoriev I.V."/>
            <person name="Hibbett D.S."/>
            <person name="Martin F."/>
            <person name="Nordberg H.P."/>
            <person name="Cantor M.N."/>
            <person name="Hua S.X."/>
        </authorList>
    </citation>
    <scope>NUCLEOTIDE SEQUENCE [LARGE SCALE GENOMIC DNA]</scope>
    <source>
        <strain evidence="1 2">MUT 4182</strain>
    </source>
</reference>
<reference evidence="2" key="2">
    <citation type="submission" date="2015-01" db="EMBL/GenBank/DDBJ databases">
        <title>Evolutionary Origins and Diversification of the Mycorrhizal Mutualists.</title>
        <authorList>
            <consortium name="DOE Joint Genome Institute"/>
            <consortium name="Mycorrhizal Genomics Consortium"/>
            <person name="Kohler A."/>
            <person name="Kuo A."/>
            <person name="Nagy L.G."/>
            <person name="Floudas D."/>
            <person name="Copeland A."/>
            <person name="Barry K.W."/>
            <person name="Cichocki N."/>
            <person name="Veneault-Fourrey C."/>
            <person name="LaButti K."/>
            <person name="Lindquist E.A."/>
            <person name="Lipzen A."/>
            <person name="Lundell T."/>
            <person name="Morin E."/>
            <person name="Murat C."/>
            <person name="Riley R."/>
            <person name="Ohm R."/>
            <person name="Sun H."/>
            <person name="Tunlid A."/>
            <person name="Henrissat B."/>
            <person name="Grigoriev I.V."/>
            <person name="Hibbett D.S."/>
            <person name="Martin F."/>
        </authorList>
    </citation>
    <scope>NUCLEOTIDE SEQUENCE [LARGE SCALE GENOMIC DNA]</scope>
    <source>
        <strain evidence="2">MUT 4182</strain>
    </source>
</reference>
<gene>
    <name evidence="1" type="ORF">M407DRAFT_19581</name>
</gene>
<keyword evidence="2" id="KW-1185">Reference proteome</keyword>
<organism evidence="1 2">
    <name type="scientific">Tulasnella calospora MUT 4182</name>
    <dbReference type="NCBI Taxonomy" id="1051891"/>
    <lineage>
        <taxon>Eukaryota</taxon>
        <taxon>Fungi</taxon>
        <taxon>Dikarya</taxon>
        <taxon>Basidiomycota</taxon>
        <taxon>Agaricomycotina</taxon>
        <taxon>Agaricomycetes</taxon>
        <taxon>Cantharellales</taxon>
        <taxon>Tulasnellaceae</taxon>
        <taxon>Tulasnella</taxon>
    </lineage>
</organism>
<evidence type="ECO:0000313" key="1">
    <source>
        <dbReference type="EMBL" id="KIO31442.1"/>
    </source>
</evidence>